<feature type="region of interest" description="Disordered" evidence="3">
    <location>
        <begin position="1"/>
        <end position="62"/>
    </location>
</feature>
<name>A0ABR3Q1R5_9TREE</name>
<gene>
    <name evidence="4" type="ORF">Q8F55_005404</name>
</gene>
<dbReference type="Pfam" id="PF11951">
    <property type="entry name" value="Fungal_trans_2"/>
    <property type="match status" value="1"/>
</dbReference>
<keyword evidence="2" id="KW-0539">Nucleus</keyword>
<organism evidence="4 5">
    <name type="scientific">Vanrija albida</name>
    <dbReference type="NCBI Taxonomy" id="181172"/>
    <lineage>
        <taxon>Eukaryota</taxon>
        <taxon>Fungi</taxon>
        <taxon>Dikarya</taxon>
        <taxon>Basidiomycota</taxon>
        <taxon>Agaricomycotina</taxon>
        <taxon>Tremellomycetes</taxon>
        <taxon>Trichosporonales</taxon>
        <taxon>Trichosporonaceae</taxon>
        <taxon>Vanrija</taxon>
    </lineage>
</organism>
<dbReference type="GeneID" id="95986447"/>
<comment type="subcellular location">
    <subcellularLocation>
        <location evidence="1">Nucleus</location>
    </subcellularLocation>
</comment>
<dbReference type="EMBL" id="JBBXJM010000004">
    <property type="protein sequence ID" value="KAL1408591.1"/>
    <property type="molecule type" value="Genomic_DNA"/>
</dbReference>
<keyword evidence="5" id="KW-1185">Reference proteome</keyword>
<dbReference type="Proteomes" id="UP001565368">
    <property type="component" value="Unassembled WGS sequence"/>
</dbReference>
<proteinExistence type="predicted"/>
<comment type="caution">
    <text evidence="4">The sequence shown here is derived from an EMBL/GenBank/DDBJ whole genome shotgun (WGS) entry which is preliminary data.</text>
</comment>
<reference evidence="4 5" key="1">
    <citation type="submission" date="2023-08" db="EMBL/GenBank/DDBJ databases">
        <title>Annotated Genome Sequence of Vanrija albida AlHP1.</title>
        <authorList>
            <person name="Herzog R."/>
        </authorList>
    </citation>
    <scope>NUCLEOTIDE SEQUENCE [LARGE SCALE GENOMIC DNA]</scope>
    <source>
        <strain evidence="4 5">AlHP1</strain>
    </source>
</reference>
<evidence type="ECO:0000256" key="3">
    <source>
        <dbReference type="SAM" id="MobiDB-lite"/>
    </source>
</evidence>
<evidence type="ECO:0000256" key="1">
    <source>
        <dbReference type="ARBA" id="ARBA00004123"/>
    </source>
</evidence>
<evidence type="ECO:0000313" key="5">
    <source>
        <dbReference type="Proteomes" id="UP001565368"/>
    </source>
</evidence>
<sequence>MPFKPAKTSAQGTISRRAADRSSSRSESPAESVSPPPRNDPSWFEPLITAPDEPEEEQGHAEVAEAGEGETLISSSMSSSSPDLFQQFVQSPVNEADNLISTIVDALRTGGGSGRHTNAGALTTTPHTPHTSHSVHPLFRADTASFLASPRRNTPQVILGPLLSIPDVSSLPSTSTSVSMDTATLALRRGVIQMSAPSPSASLDGMVLGSIPAPLSLPSDPISNAFPSAANRRLFHQFFNMTSSIVVAMGNRANSSNQSKNPFLAVSLPLILLDVDSPARAAFRLGVLSLGAAHLHHSYMGSSAEHSQQMLVETTSAKRQAGAHMILSLSKEGDKHVDLLLATCMAVKTRDVLMADKSWKQNLDFAIRMMYKRGGPAALLAEDPSNFGRRFVIEQLTTTDVFSTFTTGEEPLLLGEHAPWWFEFNKTAVSDWQWEAYERQFGMSREMLELVARCRVIVYRKVRLGTAFPCDSGTENIGDTIDQDAYAMIEQLKLWSITQLNVPQKSRVLIGDSAYRYAMMIMLYTEVLNLPASDERIQTAVHCVLELCSEISMEPVMLVWPLLIAGACATASDRQWIRDLFNIFKDEYCSDLSAGQKLLTEQWLRIDDGRGFTLWPQLMKEIDLQVLLI</sequence>
<dbReference type="RefSeq" id="XP_069208535.1">
    <property type="nucleotide sequence ID" value="XM_069353893.1"/>
</dbReference>
<dbReference type="PANTHER" id="PTHR37534">
    <property type="entry name" value="TRANSCRIPTIONAL ACTIVATOR PROTEIN UGA3"/>
    <property type="match status" value="1"/>
</dbReference>
<accession>A0ABR3Q1R5</accession>
<evidence type="ECO:0000256" key="2">
    <source>
        <dbReference type="ARBA" id="ARBA00023242"/>
    </source>
</evidence>
<protein>
    <submittedName>
        <fullName evidence="4">Uncharacterized protein</fullName>
    </submittedName>
</protein>
<evidence type="ECO:0000313" key="4">
    <source>
        <dbReference type="EMBL" id="KAL1408591.1"/>
    </source>
</evidence>
<dbReference type="InterPro" id="IPR021858">
    <property type="entry name" value="Fun_TF"/>
</dbReference>
<dbReference type="PANTHER" id="PTHR37534:SF20">
    <property type="entry name" value="PRO1A C6 ZINK-FINGER PROTEIN"/>
    <property type="match status" value="1"/>
</dbReference>